<keyword evidence="8" id="KW-1185">Reference proteome</keyword>
<dbReference type="STRING" id="84588.SYNW0862"/>
<evidence type="ECO:0000256" key="3">
    <source>
        <dbReference type="ARBA" id="ARBA00023004"/>
    </source>
</evidence>
<dbReference type="GO" id="GO:0003824">
    <property type="term" value="F:catalytic activity"/>
    <property type="evidence" value="ECO:0007669"/>
    <property type="project" value="InterPro"/>
</dbReference>
<dbReference type="CDD" id="cd01335">
    <property type="entry name" value="Radical_SAM"/>
    <property type="match status" value="1"/>
</dbReference>
<organism evidence="7 8">
    <name type="scientific">Parasynechococcus marenigrum (strain WH8102)</name>
    <dbReference type="NCBI Taxonomy" id="84588"/>
    <lineage>
        <taxon>Bacteria</taxon>
        <taxon>Bacillati</taxon>
        <taxon>Cyanobacteriota</taxon>
        <taxon>Cyanophyceae</taxon>
        <taxon>Synechococcales</taxon>
        <taxon>Prochlorococcaceae</taxon>
        <taxon>Parasynechococcus</taxon>
        <taxon>Parasynechococcus marenigrum</taxon>
    </lineage>
</organism>
<gene>
    <name evidence="7" type="ordered locus">SYNW0862</name>
</gene>
<feature type="domain" description="Arsenosugar biosynthesis radical SAM protein ArsS-like C-terminal" evidence="6">
    <location>
        <begin position="178"/>
        <end position="312"/>
    </location>
</feature>
<reference evidence="7 8" key="1">
    <citation type="journal article" date="2003" name="Nature">
        <title>The genome of a motile marine Synechococcus.</title>
        <authorList>
            <person name="Palenik B."/>
            <person name="Brahamsha B."/>
            <person name="Larimer F."/>
            <person name="Land M."/>
            <person name="Hauser L."/>
            <person name="Chain P."/>
            <person name="Lamerdin J."/>
            <person name="Regala W."/>
            <person name="Allen E.A."/>
            <person name="McCarren J."/>
            <person name="Paulsen I."/>
            <person name="Dufresne A."/>
            <person name="Partensky F."/>
            <person name="Webb E."/>
            <person name="Waterbury J."/>
        </authorList>
    </citation>
    <scope>NUCLEOTIDE SEQUENCE [LARGE SCALE GENOMIC DNA]</scope>
    <source>
        <strain evidence="7 8">WH8102</strain>
    </source>
</reference>
<keyword evidence="1" id="KW-0949">S-adenosyl-L-methionine</keyword>
<evidence type="ECO:0000256" key="2">
    <source>
        <dbReference type="ARBA" id="ARBA00022723"/>
    </source>
</evidence>
<dbReference type="Gene3D" id="3.20.20.70">
    <property type="entry name" value="Aldolase class I"/>
    <property type="match status" value="1"/>
</dbReference>
<dbReference type="InterPro" id="IPR026351">
    <property type="entry name" value="rSAM_ArsS-like"/>
</dbReference>
<proteinExistence type="predicted"/>
<dbReference type="InterPro" id="IPR013785">
    <property type="entry name" value="Aldolase_TIM"/>
</dbReference>
<dbReference type="SFLD" id="SFLDG01067">
    <property type="entry name" value="SPASM/twitch_domain_containing"/>
    <property type="match status" value="1"/>
</dbReference>
<dbReference type="GO" id="GO:0051536">
    <property type="term" value="F:iron-sulfur cluster binding"/>
    <property type="evidence" value="ECO:0007669"/>
    <property type="project" value="UniProtKB-KW"/>
</dbReference>
<feature type="domain" description="Radical SAM core" evidence="5">
    <location>
        <begin position="22"/>
        <end position="158"/>
    </location>
</feature>
<evidence type="ECO:0000313" key="8">
    <source>
        <dbReference type="Proteomes" id="UP000001422"/>
    </source>
</evidence>
<evidence type="ECO:0000256" key="4">
    <source>
        <dbReference type="ARBA" id="ARBA00023014"/>
    </source>
</evidence>
<dbReference type="InterPro" id="IPR058240">
    <property type="entry name" value="rSAM_sf"/>
</dbReference>
<dbReference type="PANTHER" id="PTHR43728:SF1">
    <property type="entry name" value="FE-S OXIDOREDUCTASE"/>
    <property type="match status" value="1"/>
</dbReference>
<dbReference type="InterPro" id="IPR024521">
    <property type="entry name" value="ArsS-like_C"/>
</dbReference>
<dbReference type="HOGENOM" id="CLU_050695_0_0_3"/>
<name>Q7TTV7_PARMW</name>
<protein>
    <submittedName>
        <fullName evidence="7">Possible L-Asparaginase II</fullName>
    </submittedName>
</protein>
<keyword evidence="3" id="KW-0408">Iron</keyword>
<dbReference type="KEGG" id="syw:SYNW0862"/>
<dbReference type="Proteomes" id="UP000001422">
    <property type="component" value="Chromosome"/>
</dbReference>
<dbReference type="EMBL" id="BX569691">
    <property type="protein sequence ID" value="CAE07377.1"/>
    <property type="molecule type" value="Genomic_DNA"/>
</dbReference>
<dbReference type="SUPFAM" id="SSF102114">
    <property type="entry name" value="Radical SAM enzymes"/>
    <property type="match status" value="1"/>
</dbReference>
<sequence length="315" mass="34493">MLITRSLPFPPLQRRALTTLQVNLGYRCNQSCSHCHVNAGPTRTEMMSAELVALIPSVLGRRAIRCLDLTGGAPELHPDFRSLVRRARDQGVAVIDRCNLTILSEPGHDTLAQFLADHRVGVIASLPCYSAANVDQQRGDGVFERSLEGLRMLNDLGYGSGDPERSLDLVFNPHGPSLPPAQGLLEADYKRELGSMGIRFDRLLTLANMPIQRFSRQLELQGRLTAYQRLLEEAHNPANLAAVMCRQLLSVDWQGHLYDCDFNQQLALSAQGGVRHLRDLLDDSMVIEGDPIRTAQHCFGCTAGAGSSCGGALQG</sequence>
<dbReference type="GO" id="GO:0046872">
    <property type="term" value="F:metal ion binding"/>
    <property type="evidence" value="ECO:0007669"/>
    <property type="project" value="UniProtKB-KW"/>
</dbReference>
<evidence type="ECO:0000313" key="7">
    <source>
        <dbReference type="EMBL" id="CAE07377.1"/>
    </source>
</evidence>
<dbReference type="Pfam" id="PF04055">
    <property type="entry name" value="Radical_SAM"/>
    <property type="match status" value="1"/>
</dbReference>
<evidence type="ECO:0000256" key="1">
    <source>
        <dbReference type="ARBA" id="ARBA00022691"/>
    </source>
</evidence>
<evidence type="ECO:0000259" key="6">
    <source>
        <dbReference type="Pfam" id="PF12345"/>
    </source>
</evidence>
<keyword evidence="2" id="KW-0479">Metal-binding</keyword>
<dbReference type="SFLD" id="SFLDS00029">
    <property type="entry name" value="Radical_SAM"/>
    <property type="match status" value="1"/>
</dbReference>
<dbReference type="InterPro" id="IPR007197">
    <property type="entry name" value="rSAM"/>
</dbReference>
<evidence type="ECO:0000259" key="5">
    <source>
        <dbReference type="Pfam" id="PF04055"/>
    </source>
</evidence>
<dbReference type="PANTHER" id="PTHR43728">
    <property type="entry name" value="SLR0304 PROTEIN"/>
    <property type="match status" value="1"/>
</dbReference>
<dbReference type="NCBIfam" id="TIGR04167">
    <property type="entry name" value="rSAM_SeCys"/>
    <property type="match status" value="1"/>
</dbReference>
<accession>Q7TTV7</accession>
<dbReference type="eggNOG" id="COG0535">
    <property type="taxonomic scope" value="Bacteria"/>
</dbReference>
<dbReference type="RefSeq" id="WP_011127727.1">
    <property type="nucleotide sequence ID" value="NC_005070.1"/>
</dbReference>
<keyword evidence="4" id="KW-0411">Iron-sulfur</keyword>
<dbReference type="AlphaFoldDB" id="Q7TTV7"/>
<dbReference type="Pfam" id="PF12345">
    <property type="entry name" value="DUF3641"/>
    <property type="match status" value="1"/>
</dbReference>